<reference evidence="1" key="1">
    <citation type="submission" date="2018-05" db="EMBL/GenBank/DDBJ databases">
        <authorList>
            <person name="Lanie J.A."/>
            <person name="Ng W.-L."/>
            <person name="Kazmierczak K.M."/>
            <person name="Andrzejewski T.M."/>
            <person name="Davidsen T.M."/>
            <person name="Wayne K.J."/>
            <person name="Tettelin H."/>
            <person name="Glass J.I."/>
            <person name="Rusch D."/>
            <person name="Podicherti R."/>
            <person name="Tsui H.-C.T."/>
            <person name="Winkler M.E."/>
        </authorList>
    </citation>
    <scope>NUCLEOTIDE SEQUENCE</scope>
</reference>
<dbReference type="AlphaFoldDB" id="A0A381WLS7"/>
<sequence length="24" mass="2598">RTAAGIGENLILTTDFYGAMARQQ</sequence>
<feature type="non-terminal residue" evidence="1">
    <location>
        <position position="1"/>
    </location>
</feature>
<protein>
    <submittedName>
        <fullName evidence="1">Uncharacterized protein</fullName>
    </submittedName>
</protein>
<accession>A0A381WLS7</accession>
<evidence type="ECO:0000313" key="1">
    <source>
        <dbReference type="EMBL" id="SVA53435.1"/>
    </source>
</evidence>
<name>A0A381WLS7_9ZZZZ</name>
<dbReference type="EMBL" id="UINC01012207">
    <property type="protein sequence ID" value="SVA53435.1"/>
    <property type="molecule type" value="Genomic_DNA"/>
</dbReference>
<organism evidence="1">
    <name type="scientific">marine metagenome</name>
    <dbReference type="NCBI Taxonomy" id="408172"/>
    <lineage>
        <taxon>unclassified sequences</taxon>
        <taxon>metagenomes</taxon>
        <taxon>ecological metagenomes</taxon>
    </lineage>
</organism>
<gene>
    <name evidence="1" type="ORF">METZ01_LOCUS106289</name>
</gene>
<proteinExistence type="predicted"/>